<organism evidence="1 2">
    <name type="scientific">Araneus ventricosus</name>
    <name type="common">Orbweaver spider</name>
    <name type="synonym">Epeira ventricosa</name>
    <dbReference type="NCBI Taxonomy" id="182803"/>
    <lineage>
        <taxon>Eukaryota</taxon>
        <taxon>Metazoa</taxon>
        <taxon>Ecdysozoa</taxon>
        <taxon>Arthropoda</taxon>
        <taxon>Chelicerata</taxon>
        <taxon>Arachnida</taxon>
        <taxon>Araneae</taxon>
        <taxon>Araneomorphae</taxon>
        <taxon>Entelegynae</taxon>
        <taxon>Araneoidea</taxon>
        <taxon>Araneidae</taxon>
        <taxon>Araneus</taxon>
    </lineage>
</organism>
<accession>A0A4Y2TIM5</accession>
<evidence type="ECO:0000313" key="2">
    <source>
        <dbReference type="Proteomes" id="UP000499080"/>
    </source>
</evidence>
<comment type="caution">
    <text evidence="1">The sequence shown here is derived from an EMBL/GenBank/DDBJ whole genome shotgun (WGS) entry which is preliminary data.</text>
</comment>
<name>A0A4Y2TIM5_ARAVE</name>
<sequence length="228" mass="25942">MMETLVRAENLVTAVLSKFWTAVEVTLVNISSGDFLRLVESMPRRVAALLRAKGGSFPRKEGNLILWYIMELHKIELFSPLGKPQVYFGIHSPFVPMNPVTEGHEIRIGYHYQFQVQLEKEERLLPPPYQTNCRDNGPSDDAENFTNPNSYEVCLEMCSSEISKHIYGCDYGMTMQLSANHLCHGDGIRRTKPCSSQLPSAGVFNRNAWRQQQALQWQGTRSLAFDTL</sequence>
<dbReference type="AlphaFoldDB" id="A0A4Y2TIM5"/>
<proteinExistence type="predicted"/>
<keyword evidence="2" id="KW-1185">Reference proteome</keyword>
<gene>
    <name evidence="1" type="ORF">AVEN_188282_1</name>
</gene>
<dbReference type="OrthoDB" id="6455132at2759"/>
<reference evidence="1 2" key="1">
    <citation type="journal article" date="2019" name="Sci. Rep.">
        <title>Orb-weaving spider Araneus ventricosus genome elucidates the spidroin gene catalogue.</title>
        <authorList>
            <person name="Kono N."/>
            <person name="Nakamura H."/>
            <person name="Ohtoshi R."/>
            <person name="Moran D.A.P."/>
            <person name="Shinohara A."/>
            <person name="Yoshida Y."/>
            <person name="Fujiwara M."/>
            <person name="Mori M."/>
            <person name="Tomita M."/>
            <person name="Arakawa K."/>
        </authorList>
    </citation>
    <scope>NUCLEOTIDE SEQUENCE [LARGE SCALE GENOMIC DNA]</scope>
</reference>
<dbReference type="Proteomes" id="UP000499080">
    <property type="component" value="Unassembled WGS sequence"/>
</dbReference>
<protein>
    <submittedName>
        <fullName evidence="1">Uncharacterized protein</fullName>
    </submittedName>
</protein>
<dbReference type="EMBL" id="BGPR01028986">
    <property type="protein sequence ID" value="GBO00493.1"/>
    <property type="molecule type" value="Genomic_DNA"/>
</dbReference>
<evidence type="ECO:0000313" key="1">
    <source>
        <dbReference type="EMBL" id="GBO00493.1"/>
    </source>
</evidence>